<reference evidence="10" key="1">
    <citation type="submission" date="2021-07" db="EMBL/GenBank/DDBJ databases">
        <authorList>
            <person name="Catto M.A."/>
            <person name="Jacobson A."/>
            <person name="Kennedy G."/>
            <person name="Labadie P."/>
            <person name="Hunt B.G."/>
            <person name="Srinivasan R."/>
        </authorList>
    </citation>
    <scope>NUCLEOTIDE SEQUENCE</scope>
    <source>
        <strain evidence="10">PL_HMW_Pooled</strain>
        <tissue evidence="10">Head</tissue>
    </source>
</reference>
<gene>
    <name evidence="10" type="ORF">KUF71_013207</name>
</gene>
<dbReference type="InterPro" id="IPR012506">
    <property type="entry name" value="TMEM86B-like"/>
</dbReference>
<evidence type="ECO:0000256" key="8">
    <source>
        <dbReference type="ARBA" id="ARBA00049560"/>
    </source>
</evidence>
<keyword evidence="3 9" id="KW-0812">Transmembrane</keyword>
<dbReference type="Proteomes" id="UP001219518">
    <property type="component" value="Unassembled WGS sequence"/>
</dbReference>
<evidence type="ECO:0000256" key="1">
    <source>
        <dbReference type="ARBA" id="ARBA00004141"/>
    </source>
</evidence>
<feature type="transmembrane region" description="Helical" evidence="9">
    <location>
        <begin position="48"/>
        <end position="66"/>
    </location>
</feature>
<feature type="transmembrane region" description="Helical" evidence="9">
    <location>
        <begin position="155"/>
        <end position="176"/>
    </location>
</feature>
<feature type="transmembrane region" description="Helical" evidence="9">
    <location>
        <begin position="231"/>
        <end position="251"/>
    </location>
</feature>
<dbReference type="PANTHER" id="PTHR31885">
    <property type="entry name" value="GH04784P"/>
    <property type="match status" value="1"/>
</dbReference>
<proteinExistence type="inferred from homology"/>
<keyword evidence="4 9" id="KW-1133">Transmembrane helix</keyword>
<feature type="transmembrane region" description="Helical" evidence="9">
    <location>
        <begin position="86"/>
        <end position="104"/>
    </location>
</feature>
<evidence type="ECO:0000256" key="2">
    <source>
        <dbReference type="ARBA" id="ARBA00007375"/>
    </source>
</evidence>
<keyword evidence="11" id="KW-1185">Reference proteome</keyword>
<dbReference type="AlphaFoldDB" id="A0AAE1LNC0"/>
<evidence type="ECO:0000256" key="3">
    <source>
        <dbReference type="ARBA" id="ARBA00022692"/>
    </source>
</evidence>
<dbReference type="PANTHER" id="PTHR31885:SF6">
    <property type="entry name" value="GH04784P"/>
    <property type="match status" value="1"/>
</dbReference>
<evidence type="ECO:0000256" key="5">
    <source>
        <dbReference type="ARBA" id="ARBA00023136"/>
    </source>
</evidence>
<organism evidence="10 11">
    <name type="scientific">Frankliniella fusca</name>
    <dbReference type="NCBI Taxonomy" id="407009"/>
    <lineage>
        <taxon>Eukaryota</taxon>
        <taxon>Metazoa</taxon>
        <taxon>Ecdysozoa</taxon>
        <taxon>Arthropoda</taxon>
        <taxon>Hexapoda</taxon>
        <taxon>Insecta</taxon>
        <taxon>Pterygota</taxon>
        <taxon>Neoptera</taxon>
        <taxon>Paraneoptera</taxon>
        <taxon>Thysanoptera</taxon>
        <taxon>Terebrantia</taxon>
        <taxon>Thripoidea</taxon>
        <taxon>Thripidae</taxon>
        <taxon>Frankliniella</taxon>
    </lineage>
</organism>
<evidence type="ECO:0000313" key="11">
    <source>
        <dbReference type="Proteomes" id="UP001219518"/>
    </source>
</evidence>
<dbReference type="GO" id="GO:0016020">
    <property type="term" value="C:membrane"/>
    <property type="evidence" value="ECO:0007669"/>
    <property type="project" value="UniProtKB-SubCell"/>
</dbReference>
<comment type="similarity">
    <text evidence="2">Belongs to the TMEM86 family.</text>
</comment>
<name>A0AAE1LNC0_9NEOP</name>
<feature type="transmembrane region" description="Helical" evidence="9">
    <location>
        <begin position="133"/>
        <end position="149"/>
    </location>
</feature>
<protein>
    <recommendedName>
        <fullName evidence="6">lysoplasmalogenase</fullName>
        <ecNumber evidence="6">3.3.2.2</ecNumber>
    </recommendedName>
</protein>
<comment type="catalytic activity">
    <reaction evidence="8">
        <text>a 1-O-(1Z-alkenyl)-sn-glycero-3-phosphocholine + H2O = a 2,3-saturated aldehyde + sn-glycerol 3-phosphocholine</text>
        <dbReference type="Rhea" id="RHEA:22544"/>
        <dbReference type="ChEBI" id="CHEBI:15377"/>
        <dbReference type="ChEBI" id="CHEBI:16870"/>
        <dbReference type="ChEBI" id="CHEBI:73359"/>
        <dbReference type="ChEBI" id="CHEBI:77287"/>
        <dbReference type="EC" id="3.3.2.2"/>
    </reaction>
</comment>
<evidence type="ECO:0000313" key="10">
    <source>
        <dbReference type="EMBL" id="KAK3924934.1"/>
    </source>
</evidence>
<evidence type="ECO:0000256" key="7">
    <source>
        <dbReference type="ARBA" id="ARBA00049458"/>
    </source>
</evidence>
<evidence type="ECO:0000256" key="9">
    <source>
        <dbReference type="SAM" id="Phobius"/>
    </source>
</evidence>
<comment type="subcellular location">
    <subcellularLocation>
        <location evidence="1">Membrane</location>
        <topology evidence="1">Multi-pass membrane protein</topology>
    </subcellularLocation>
</comment>
<sequence length="295" mass="31321">MNVNTRHETESRLVLALGSKLLPFFKAVLVYFTVLASDDSPEARGPSWTGVLLKVLPVLGLVLFVLLHEGLSPGLLGPECRFSRRVLLGLVLSALADALLVWPAHFLSGMAVFGAAHLMYITAFGFQPLRPTLGLALYALSAWAVSLLSPSLTGALALGVPLYSALLATMLWRAAASRPPPPPPGAAPAAAPTPAPAPWLVLLCPRAGGLLFAVSDALIGFHMFHRPVPNAQALIMATYYAAQLGLALSVVGRGRGRGGSVGKDHVSRLHLLRDKPRAQRLLPVRSGVRSRRVPE</sequence>
<feature type="transmembrane region" description="Helical" evidence="9">
    <location>
        <begin position="12"/>
        <end position="36"/>
    </location>
</feature>
<comment type="caution">
    <text evidence="10">The sequence shown here is derived from an EMBL/GenBank/DDBJ whole genome shotgun (WGS) entry which is preliminary data.</text>
</comment>
<evidence type="ECO:0000256" key="4">
    <source>
        <dbReference type="ARBA" id="ARBA00022989"/>
    </source>
</evidence>
<dbReference type="EMBL" id="JAHWGI010001208">
    <property type="protein sequence ID" value="KAK3924934.1"/>
    <property type="molecule type" value="Genomic_DNA"/>
</dbReference>
<comment type="catalytic activity">
    <reaction evidence="7">
        <text>a 1-O-(1Z-alkenyl)-sn-glycero-3-phosphoethanolamine + H2O = a 2,3-saturated aldehyde + sn-glycero-3-phosphoethanolamine</text>
        <dbReference type="Rhea" id="RHEA:16905"/>
        <dbReference type="ChEBI" id="CHEBI:15377"/>
        <dbReference type="ChEBI" id="CHEBI:73359"/>
        <dbReference type="ChEBI" id="CHEBI:77288"/>
        <dbReference type="ChEBI" id="CHEBI:143890"/>
        <dbReference type="EC" id="3.3.2.2"/>
    </reaction>
</comment>
<reference evidence="10" key="2">
    <citation type="journal article" date="2023" name="BMC Genomics">
        <title>Pest status, molecular evolution, and epigenetic factors derived from the genome assembly of Frankliniella fusca, a thysanopteran phytovirus vector.</title>
        <authorList>
            <person name="Catto M.A."/>
            <person name="Labadie P.E."/>
            <person name="Jacobson A.L."/>
            <person name="Kennedy G.G."/>
            <person name="Srinivasan R."/>
            <person name="Hunt B.G."/>
        </authorList>
    </citation>
    <scope>NUCLEOTIDE SEQUENCE</scope>
    <source>
        <strain evidence="10">PL_HMW_Pooled</strain>
    </source>
</reference>
<dbReference type="GO" id="GO:0047408">
    <property type="term" value="F:alkenylglycerophosphocholine hydrolase activity"/>
    <property type="evidence" value="ECO:0007669"/>
    <property type="project" value="UniProtKB-EC"/>
</dbReference>
<evidence type="ECO:0000256" key="6">
    <source>
        <dbReference type="ARBA" id="ARBA00035673"/>
    </source>
</evidence>
<dbReference type="EC" id="3.3.2.2" evidence="6"/>
<accession>A0AAE1LNC0</accession>
<dbReference type="Pfam" id="PF07947">
    <property type="entry name" value="YhhN"/>
    <property type="match status" value="1"/>
</dbReference>
<keyword evidence="5 9" id="KW-0472">Membrane</keyword>